<evidence type="ECO:0000313" key="2">
    <source>
        <dbReference type="Proteomes" id="UP000325054"/>
    </source>
</evidence>
<gene>
    <name evidence="1" type="ORF">FZC80_17150</name>
</gene>
<dbReference type="Proteomes" id="UP000325054">
    <property type="component" value="Unassembled WGS sequence"/>
</dbReference>
<dbReference type="InterPro" id="IPR034660">
    <property type="entry name" value="DinB/YfiT-like"/>
</dbReference>
<dbReference type="SUPFAM" id="SSF109854">
    <property type="entry name" value="DinB/YfiT-like putative metalloenzymes"/>
    <property type="match status" value="1"/>
</dbReference>
<dbReference type="InterPro" id="IPR007061">
    <property type="entry name" value="MST-like"/>
</dbReference>
<dbReference type="EMBL" id="VTEW01000016">
    <property type="protein sequence ID" value="TYS75519.1"/>
    <property type="molecule type" value="Genomic_DNA"/>
</dbReference>
<organism evidence="1 2">
    <name type="scientific">Rossellomorea aquimaris</name>
    <dbReference type="NCBI Taxonomy" id="189382"/>
    <lineage>
        <taxon>Bacteria</taxon>
        <taxon>Bacillati</taxon>
        <taxon>Bacillota</taxon>
        <taxon>Bacilli</taxon>
        <taxon>Bacillales</taxon>
        <taxon>Bacillaceae</taxon>
        <taxon>Rossellomorea</taxon>
    </lineage>
</organism>
<protein>
    <submittedName>
        <fullName evidence="1">DinB family protein</fullName>
    </submittedName>
</protein>
<dbReference type="RefSeq" id="WP_148992620.1">
    <property type="nucleotide sequence ID" value="NZ_VTEW01000016.1"/>
</dbReference>
<dbReference type="OrthoDB" id="117483at2"/>
<reference evidence="1 2" key="1">
    <citation type="submission" date="2019-08" db="EMBL/GenBank/DDBJ databases">
        <title>Bacillus genomes from the desert of Cuatro Cienegas, Coahuila.</title>
        <authorList>
            <person name="Olmedo-Alvarez G."/>
        </authorList>
    </citation>
    <scope>NUCLEOTIDE SEQUENCE [LARGE SCALE GENOMIC DNA]</scope>
    <source>
        <strain evidence="1 2">CH451a_14T</strain>
    </source>
</reference>
<name>A0A5D4TKN9_9BACI</name>
<evidence type="ECO:0000313" key="1">
    <source>
        <dbReference type="EMBL" id="TYS75519.1"/>
    </source>
</evidence>
<accession>A0A5D4TKN9</accession>
<dbReference type="Gene3D" id="1.20.120.450">
    <property type="entry name" value="dinb family like domain"/>
    <property type="match status" value="1"/>
</dbReference>
<sequence>MIDYRIRNNGGFTEKMGDLVCMLEHTRAVTLEEIKDLKQEDLDYRVDELSNSIGGLLVHIASIEFVHGIISFQGRDLNDVELSKWRSALELGEQARKTIKKQPIEYYIDQLSEVRKSTLSQLQKLNDNWLAEENEWGNGVPYNNYYLWFHVMEDEISHRGQIRTIKRQLMNRKQK</sequence>
<dbReference type="Pfam" id="PF04978">
    <property type="entry name" value="MST"/>
    <property type="match status" value="1"/>
</dbReference>
<dbReference type="AlphaFoldDB" id="A0A5D4TKN9"/>
<proteinExistence type="predicted"/>
<comment type="caution">
    <text evidence="1">The sequence shown here is derived from an EMBL/GenBank/DDBJ whole genome shotgun (WGS) entry which is preliminary data.</text>
</comment>